<dbReference type="PANTHER" id="PTHR38702:SF1">
    <property type="entry name" value="CALPONIN-HOMOLOGY (CH) DOMAIN-CONTAINING PROTEIN"/>
    <property type="match status" value="1"/>
</dbReference>
<feature type="region of interest" description="Disordered" evidence="1">
    <location>
        <begin position="457"/>
        <end position="480"/>
    </location>
</feature>
<keyword evidence="3" id="KW-1185">Reference proteome</keyword>
<protein>
    <submittedName>
        <fullName evidence="2">Uncharacterized protein</fullName>
    </submittedName>
</protein>
<feature type="compositionally biased region" description="Basic and acidic residues" evidence="1">
    <location>
        <begin position="405"/>
        <end position="420"/>
    </location>
</feature>
<dbReference type="HOGENOM" id="CLU_013928_0_0_1"/>
<gene>
    <name evidence="2" type="ORF">M404DRAFT_162355</name>
</gene>
<dbReference type="STRING" id="870435.A0A0C3NM82"/>
<evidence type="ECO:0000313" key="3">
    <source>
        <dbReference type="Proteomes" id="UP000054217"/>
    </source>
</evidence>
<feature type="region of interest" description="Disordered" evidence="1">
    <location>
        <begin position="279"/>
        <end position="310"/>
    </location>
</feature>
<sequence>MASDPSLTPPALTPDITGSGLGDSAQTMDLLAAKKPTGSRRQIAFYPNSNASNKPVKPFSRSAAKRQSVMALGSIEHLQHYFTKTGLAAKTIPSNKLQGQFVPAIGGLSLKTDAPSSLDTIQDFELPPSPVIPESRPQTFPPFVKTYETDPDAFLPGVIDDLVATTRVWELDLSSTADTPCASPSNSHIDVLGILKTTTRAIRSVRNYVIALPDDSAGTIRNQYRNKIAAGDPVKRNKPRQSTQPDPLSMIRKSALEVLSALRELEERSRVPLTDEAYDAQSDHGSSHGQNPHSRVATPSGVSDDEIDSQAFDPDMSISFIRVQGRYDSIPVWEDEFEQETHVNEEEQETRERWDDKLVLGGGWLYKQDVRLQDLGKERDIVRRYVDLVDDVLFDGRKDGKRGWERARERVAKRDRESRSKGRRVSAGDINSFRFPCERPSSARRVVSMDSLQAMTLSEEPGEMETLSEEESTDEDDLPEWAKRSSFTDNVIGRAYALLQALLPEYLRCVLPSPLERTALLRVLSSGQPLCVAYNTGVRRSRKPWGFISVDSIHDIVSLEQNAEGVDEKGATGWTFRRTDNLRLWAGALKLRYLLPLIIPSAPGRPDHMTPSSSPARNASPGRGIPSSPSTPTAQRIRFSTNETPIHFDPRLVARREEGWESMLEATLVRWVTAVVEERRGER</sequence>
<evidence type="ECO:0000313" key="2">
    <source>
        <dbReference type="EMBL" id="KIN96740.1"/>
    </source>
</evidence>
<organism evidence="2 3">
    <name type="scientific">Pisolithus tinctorius Marx 270</name>
    <dbReference type="NCBI Taxonomy" id="870435"/>
    <lineage>
        <taxon>Eukaryota</taxon>
        <taxon>Fungi</taxon>
        <taxon>Dikarya</taxon>
        <taxon>Basidiomycota</taxon>
        <taxon>Agaricomycotina</taxon>
        <taxon>Agaricomycetes</taxon>
        <taxon>Agaricomycetidae</taxon>
        <taxon>Boletales</taxon>
        <taxon>Sclerodermatineae</taxon>
        <taxon>Pisolithaceae</taxon>
        <taxon>Pisolithus</taxon>
    </lineage>
</organism>
<feature type="region of interest" description="Disordered" evidence="1">
    <location>
        <begin position="405"/>
        <end position="425"/>
    </location>
</feature>
<reference evidence="2 3" key="1">
    <citation type="submission" date="2014-04" db="EMBL/GenBank/DDBJ databases">
        <authorList>
            <consortium name="DOE Joint Genome Institute"/>
            <person name="Kuo A."/>
            <person name="Kohler A."/>
            <person name="Costa M.D."/>
            <person name="Nagy L.G."/>
            <person name="Floudas D."/>
            <person name="Copeland A."/>
            <person name="Barry K.W."/>
            <person name="Cichocki N."/>
            <person name="Veneault-Fourrey C."/>
            <person name="LaButti K."/>
            <person name="Lindquist E.A."/>
            <person name="Lipzen A."/>
            <person name="Lundell T."/>
            <person name="Morin E."/>
            <person name="Murat C."/>
            <person name="Sun H."/>
            <person name="Tunlid A."/>
            <person name="Henrissat B."/>
            <person name="Grigoriev I.V."/>
            <person name="Hibbett D.S."/>
            <person name="Martin F."/>
            <person name="Nordberg H.P."/>
            <person name="Cantor M.N."/>
            <person name="Hua S.X."/>
        </authorList>
    </citation>
    <scope>NUCLEOTIDE SEQUENCE [LARGE SCALE GENOMIC DNA]</scope>
    <source>
        <strain evidence="2 3">Marx 270</strain>
    </source>
</reference>
<dbReference type="Proteomes" id="UP000054217">
    <property type="component" value="Unassembled WGS sequence"/>
</dbReference>
<feature type="region of interest" description="Disordered" evidence="1">
    <location>
        <begin position="604"/>
        <end position="641"/>
    </location>
</feature>
<dbReference type="InParanoid" id="A0A0C3NM82"/>
<dbReference type="OrthoDB" id="2534759at2759"/>
<feature type="region of interest" description="Disordered" evidence="1">
    <location>
        <begin position="1"/>
        <end position="23"/>
    </location>
</feature>
<feature type="compositionally biased region" description="Acidic residues" evidence="1">
    <location>
        <begin position="460"/>
        <end position="479"/>
    </location>
</feature>
<dbReference type="PANTHER" id="PTHR38702">
    <property type="entry name" value="CALPONIN-HOMOLOGY (CH) DOMAIN-CONTAINING PROTEIN"/>
    <property type="match status" value="1"/>
</dbReference>
<name>A0A0C3NM82_PISTI</name>
<evidence type="ECO:0000256" key="1">
    <source>
        <dbReference type="SAM" id="MobiDB-lite"/>
    </source>
</evidence>
<accession>A0A0C3NM82</accession>
<feature type="compositionally biased region" description="Polar residues" evidence="1">
    <location>
        <begin position="627"/>
        <end position="641"/>
    </location>
</feature>
<proteinExistence type="predicted"/>
<dbReference type="EMBL" id="KN832041">
    <property type="protein sequence ID" value="KIN96740.1"/>
    <property type="molecule type" value="Genomic_DNA"/>
</dbReference>
<dbReference type="AlphaFoldDB" id="A0A0C3NM82"/>
<feature type="region of interest" description="Disordered" evidence="1">
    <location>
        <begin position="226"/>
        <end position="250"/>
    </location>
</feature>
<reference evidence="3" key="2">
    <citation type="submission" date="2015-01" db="EMBL/GenBank/DDBJ databases">
        <title>Evolutionary Origins and Diversification of the Mycorrhizal Mutualists.</title>
        <authorList>
            <consortium name="DOE Joint Genome Institute"/>
            <consortium name="Mycorrhizal Genomics Consortium"/>
            <person name="Kohler A."/>
            <person name="Kuo A."/>
            <person name="Nagy L.G."/>
            <person name="Floudas D."/>
            <person name="Copeland A."/>
            <person name="Barry K.W."/>
            <person name="Cichocki N."/>
            <person name="Veneault-Fourrey C."/>
            <person name="LaButti K."/>
            <person name="Lindquist E.A."/>
            <person name="Lipzen A."/>
            <person name="Lundell T."/>
            <person name="Morin E."/>
            <person name="Murat C."/>
            <person name="Riley R."/>
            <person name="Ohm R."/>
            <person name="Sun H."/>
            <person name="Tunlid A."/>
            <person name="Henrissat B."/>
            <person name="Grigoriev I.V."/>
            <person name="Hibbett D.S."/>
            <person name="Martin F."/>
        </authorList>
    </citation>
    <scope>NUCLEOTIDE SEQUENCE [LARGE SCALE GENOMIC DNA]</scope>
    <source>
        <strain evidence="3">Marx 270</strain>
    </source>
</reference>